<dbReference type="InterPro" id="IPR002401">
    <property type="entry name" value="Cyt_P450_E_grp-I"/>
</dbReference>
<dbReference type="FunFam" id="1.10.630.10:FF:000047">
    <property type="entry name" value="Cytochrome P450 monooxygenase"/>
    <property type="match status" value="1"/>
</dbReference>
<name>A0AAD8V1P0_9PEZI</name>
<dbReference type="RefSeq" id="XP_060411045.1">
    <property type="nucleotide sequence ID" value="XM_060561437.1"/>
</dbReference>
<keyword evidence="5 9" id="KW-0560">Oxidoreductase</keyword>
<keyword evidence="3 8" id="KW-0349">Heme</keyword>
<dbReference type="SUPFAM" id="SSF48264">
    <property type="entry name" value="Cytochrome P450"/>
    <property type="match status" value="1"/>
</dbReference>
<feature type="binding site" description="axial binding residue" evidence="8">
    <location>
        <position position="440"/>
    </location>
    <ligand>
        <name>heme</name>
        <dbReference type="ChEBI" id="CHEBI:30413"/>
    </ligand>
    <ligandPart>
        <name>Fe</name>
        <dbReference type="ChEBI" id="CHEBI:18248"/>
    </ligandPart>
</feature>
<organism evidence="10 11">
    <name type="scientific">Colletotrichum navitas</name>
    <dbReference type="NCBI Taxonomy" id="681940"/>
    <lineage>
        <taxon>Eukaryota</taxon>
        <taxon>Fungi</taxon>
        <taxon>Dikarya</taxon>
        <taxon>Ascomycota</taxon>
        <taxon>Pezizomycotina</taxon>
        <taxon>Sordariomycetes</taxon>
        <taxon>Hypocreomycetidae</taxon>
        <taxon>Glomerellales</taxon>
        <taxon>Glomerellaceae</taxon>
        <taxon>Colletotrichum</taxon>
        <taxon>Colletotrichum graminicola species complex</taxon>
    </lineage>
</organism>
<evidence type="ECO:0000313" key="10">
    <source>
        <dbReference type="EMBL" id="KAK1579967.1"/>
    </source>
</evidence>
<comment type="caution">
    <text evidence="10">The sequence shown here is derived from an EMBL/GenBank/DDBJ whole genome shotgun (WGS) entry which is preliminary data.</text>
</comment>
<dbReference type="PROSITE" id="PS00086">
    <property type="entry name" value="CYTOCHROME_P450"/>
    <property type="match status" value="1"/>
</dbReference>
<keyword evidence="6 8" id="KW-0408">Iron</keyword>
<evidence type="ECO:0000256" key="5">
    <source>
        <dbReference type="ARBA" id="ARBA00023002"/>
    </source>
</evidence>
<dbReference type="GO" id="GO:0005506">
    <property type="term" value="F:iron ion binding"/>
    <property type="evidence" value="ECO:0007669"/>
    <property type="project" value="InterPro"/>
</dbReference>
<evidence type="ECO:0000256" key="4">
    <source>
        <dbReference type="ARBA" id="ARBA00022723"/>
    </source>
</evidence>
<dbReference type="AlphaFoldDB" id="A0AAD8V1P0"/>
<dbReference type="PANTHER" id="PTHR24305:SF230">
    <property type="entry name" value="P450, PUTATIVE (EUROFUNG)-RELATED"/>
    <property type="match status" value="1"/>
</dbReference>
<dbReference type="CDD" id="cd11058">
    <property type="entry name" value="CYP60B-like"/>
    <property type="match status" value="1"/>
</dbReference>
<accession>A0AAD8V1P0</accession>
<dbReference type="PANTHER" id="PTHR24305">
    <property type="entry name" value="CYTOCHROME P450"/>
    <property type="match status" value="1"/>
</dbReference>
<evidence type="ECO:0000256" key="8">
    <source>
        <dbReference type="PIRSR" id="PIRSR602401-1"/>
    </source>
</evidence>
<dbReference type="Proteomes" id="UP001230504">
    <property type="component" value="Unassembled WGS sequence"/>
</dbReference>
<dbReference type="GO" id="GO:0009403">
    <property type="term" value="P:toxin biosynthetic process"/>
    <property type="evidence" value="ECO:0007669"/>
    <property type="project" value="UniProtKB-ARBA"/>
</dbReference>
<dbReference type="InterPro" id="IPR017972">
    <property type="entry name" value="Cyt_P450_CS"/>
</dbReference>
<dbReference type="GO" id="GO:0016705">
    <property type="term" value="F:oxidoreductase activity, acting on paired donors, with incorporation or reduction of molecular oxygen"/>
    <property type="evidence" value="ECO:0007669"/>
    <property type="project" value="InterPro"/>
</dbReference>
<dbReference type="PRINTS" id="PR00385">
    <property type="entry name" value="P450"/>
</dbReference>
<evidence type="ECO:0000256" key="3">
    <source>
        <dbReference type="ARBA" id="ARBA00022617"/>
    </source>
</evidence>
<protein>
    <submittedName>
        <fullName evidence="10">Cytochrome P450</fullName>
    </submittedName>
</protein>
<reference evidence="10" key="1">
    <citation type="submission" date="2021-06" db="EMBL/GenBank/DDBJ databases">
        <title>Comparative genomics, transcriptomics and evolutionary studies reveal genomic signatures of adaptation to plant cell wall in hemibiotrophic fungi.</title>
        <authorList>
            <consortium name="DOE Joint Genome Institute"/>
            <person name="Baroncelli R."/>
            <person name="Diaz J.F."/>
            <person name="Benocci T."/>
            <person name="Peng M."/>
            <person name="Battaglia E."/>
            <person name="Haridas S."/>
            <person name="Andreopoulos W."/>
            <person name="Labutti K."/>
            <person name="Pangilinan J."/>
            <person name="Floch G.L."/>
            <person name="Makela M.R."/>
            <person name="Henrissat B."/>
            <person name="Grigoriev I.V."/>
            <person name="Crouch J.A."/>
            <person name="De Vries R.P."/>
            <person name="Sukno S.A."/>
            <person name="Thon M.R."/>
        </authorList>
    </citation>
    <scope>NUCLEOTIDE SEQUENCE</scope>
    <source>
        <strain evidence="10">CBS 125086</strain>
    </source>
</reference>
<dbReference type="Pfam" id="PF00067">
    <property type="entry name" value="p450"/>
    <property type="match status" value="1"/>
</dbReference>
<dbReference type="InterPro" id="IPR050121">
    <property type="entry name" value="Cytochrome_P450_monoxygenase"/>
</dbReference>
<dbReference type="InterPro" id="IPR001128">
    <property type="entry name" value="Cyt_P450"/>
</dbReference>
<evidence type="ECO:0000256" key="6">
    <source>
        <dbReference type="ARBA" id="ARBA00023004"/>
    </source>
</evidence>
<dbReference type="InterPro" id="IPR036396">
    <property type="entry name" value="Cyt_P450_sf"/>
</dbReference>
<dbReference type="EMBL" id="JAHLJV010000060">
    <property type="protein sequence ID" value="KAK1579967.1"/>
    <property type="molecule type" value="Genomic_DNA"/>
</dbReference>
<comment type="cofactor">
    <cofactor evidence="1 8">
        <name>heme</name>
        <dbReference type="ChEBI" id="CHEBI:30413"/>
    </cofactor>
</comment>
<dbReference type="GO" id="GO:0004497">
    <property type="term" value="F:monooxygenase activity"/>
    <property type="evidence" value="ECO:0007669"/>
    <property type="project" value="UniProtKB-KW"/>
</dbReference>
<gene>
    <name evidence="10" type="ORF">LY79DRAFT_592555</name>
</gene>
<evidence type="ECO:0000313" key="11">
    <source>
        <dbReference type="Proteomes" id="UP001230504"/>
    </source>
</evidence>
<evidence type="ECO:0000256" key="9">
    <source>
        <dbReference type="RuleBase" id="RU000461"/>
    </source>
</evidence>
<evidence type="ECO:0000256" key="1">
    <source>
        <dbReference type="ARBA" id="ARBA00001971"/>
    </source>
</evidence>
<dbReference type="GO" id="GO:0020037">
    <property type="term" value="F:heme binding"/>
    <property type="evidence" value="ECO:0007669"/>
    <property type="project" value="InterPro"/>
</dbReference>
<keyword evidence="4 8" id="KW-0479">Metal-binding</keyword>
<sequence length="497" mass="56891">MALFSLGLGNVLGVALGFAIAYCLVRTFYNLFLHPLAKFPGPTWMRISRVPFCYRLLTGTLPFDVLELHKQYGPVVRIAPDELIFHDSRAWKDILGHKGQGDVEMEKSQKFYRAVPNAPSDIINSDRGEHSNLRRALAHGFSERSIRYQQPIVKSYVDLLIKRLHEHGQGGSKALNLAAWYNYTTFDVIGDLAFGEAFGCLDSSDYHPWVRSIFQLVRLSTVVQTGTHYPFVLRLMMAMVPEKMKRGREQHEELTEAKLKRRMDLGHERPDLIEGLLRRKEDWNMSFANLKANSSVLIVAGSETTATLLSGATYYLLMNPVALQKLTDEIRSTFKDESEIDFQSVGNLTYLLACLDEALRLYPPVPIGLPRTVPQGGANIADHYVPEGTTVSIYQWAMYHSEKNFRDPFGFHPERWLRDPAFESDDRESFQPFHIGARNCIGRNLAYAEMRLILARVLWNFDIKIADDSIDWAPRQKIYIVYEKEPLNVYLKPVQRS</sequence>
<dbReference type="GeneID" id="85445677"/>
<keyword evidence="11" id="KW-1185">Reference proteome</keyword>
<evidence type="ECO:0000256" key="7">
    <source>
        <dbReference type="ARBA" id="ARBA00023033"/>
    </source>
</evidence>
<dbReference type="PRINTS" id="PR00463">
    <property type="entry name" value="EP450I"/>
</dbReference>
<dbReference type="Gene3D" id="1.10.630.10">
    <property type="entry name" value="Cytochrome P450"/>
    <property type="match status" value="1"/>
</dbReference>
<keyword evidence="7 9" id="KW-0503">Monooxygenase</keyword>
<proteinExistence type="inferred from homology"/>
<evidence type="ECO:0000256" key="2">
    <source>
        <dbReference type="ARBA" id="ARBA00010617"/>
    </source>
</evidence>
<comment type="similarity">
    <text evidence="2 9">Belongs to the cytochrome P450 family.</text>
</comment>